<organism evidence="3 4">
    <name type="scientific">Stappia taiwanensis</name>
    <dbReference type="NCBI Taxonomy" id="992267"/>
    <lineage>
        <taxon>Bacteria</taxon>
        <taxon>Pseudomonadati</taxon>
        <taxon>Pseudomonadota</taxon>
        <taxon>Alphaproteobacteria</taxon>
        <taxon>Hyphomicrobiales</taxon>
        <taxon>Stappiaceae</taxon>
        <taxon>Stappia</taxon>
    </lineage>
</organism>
<proteinExistence type="predicted"/>
<keyword evidence="2" id="KW-1133">Transmembrane helix</keyword>
<reference evidence="3 4" key="2">
    <citation type="submission" date="2020-08" db="EMBL/GenBank/DDBJ databases">
        <title>Stappia taiwanensis sp. nov., isolated from a coastal thermal spring.</title>
        <authorList>
            <person name="Kampfer P."/>
        </authorList>
    </citation>
    <scope>NUCLEOTIDE SEQUENCE [LARGE SCALE GENOMIC DNA]</scope>
    <source>
        <strain evidence="3 4">DSM 23284</strain>
    </source>
</reference>
<protein>
    <submittedName>
        <fullName evidence="3">DUF2628 domain-containing protein</fullName>
    </submittedName>
</protein>
<name>A0A838XT97_9HYPH</name>
<feature type="region of interest" description="Disordered" evidence="1">
    <location>
        <begin position="129"/>
        <end position="170"/>
    </location>
</feature>
<dbReference type="InterPro" id="IPR024399">
    <property type="entry name" value="DUF2628"/>
</dbReference>
<dbReference type="AlphaFoldDB" id="A0A838XT97"/>
<gene>
    <name evidence="3" type="ORF">H1W37_09465</name>
</gene>
<dbReference type="Pfam" id="PF10947">
    <property type="entry name" value="DUF2628"/>
    <property type="match status" value="1"/>
</dbReference>
<sequence length="170" mass="18461">MAIYSVLLPPGSHAEAPLEADLERAVFVKEGFCWPALFFSLIWSLWHRLWLVLIGYLVIVLVLEATSRLVGGIAPGVTGFLFALLFALEANGLRRWTLERRGWRPVAMVEGSSREAAEVRFFVGLAGRSAARPPVSPSPVPPSPARPAPASAPRIGGEQVVGLSFGPHRR</sequence>
<dbReference type="RefSeq" id="WP_181760073.1">
    <property type="nucleotide sequence ID" value="NZ_BMCR01000008.1"/>
</dbReference>
<comment type="caution">
    <text evidence="3">The sequence shown here is derived from an EMBL/GenBank/DDBJ whole genome shotgun (WGS) entry which is preliminary data.</text>
</comment>
<evidence type="ECO:0000256" key="2">
    <source>
        <dbReference type="SAM" id="Phobius"/>
    </source>
</evidence>
<dbReference type="EMBL" id="JACEON010000007">
    <property type="protein sequence ID" value="MBA4611878.1"/>
    <property type="molecule type" value="Genomic_DNA"/>
</dbReference>
<keyword evidence="2" id="KW-0472">Membrane</keyword>
<evidence type="ECO:0000256" key="1">
    <source>
        <dbReference type="SAM" id="MobiDB-lite"/>
    </source>
</evidence>
<reference evidence="3 4" key="1">
    <citation type="submission" date="2020-07" db="EMBL/GenBank/DDBJ databases">
        <authorList>
            <person name="Li M."/>
        </authorList>
    </citation>
    <scope>NUCLEOTIDE SEQUENCE [LARGE SCALE GENOMIC DNA]</scope>
    <source>
        <strain evidence="3 4">DSM 23284</strain>
    </source>
</reference>
<keyword evidence="2" id="KW-0812">Transmembrane</keyword>
<accession>A0A838XT97</accession>
<feature type="transmembrane region" description="Helical" evidence="2">
    <location>
        <begin position="45"/>
        <end position="63"/>
    </location>
</feature>
<feature type="transmembrane region" description="Helical" evidence="2">
    <location>
        <begin position="69"/>
        <end position="88"/>
    </location>
</feature>
<feature type="compositionally biased region" description="Pro residues" evidence="1">
    <location>
        <begin position="134"/>
        <end position="147"/>
    </location>
</feature>
<evidence type="ECO:0000313" key="3">
    <source>
        <dbReference type="EMBL" id="MBA4611878.1"/>
    </source>
</evidence>
<evidence type="ECO:0000313" key="4">
    <source>
        <dbReference type="Proteomes" id="UP000559404"/>
    </source>
</evidence>
<keyword evidence="4" id="KW-1185">Reference proteome</keyword>
<dbReference type="Proteomes" id="UP000559404">
    <property type="component" value="Unassembled WGS sequence"/>
</dbReference>